<comment type="caution">
    <text evidence="1">The sequence shown here is derived from an EMBL/GenBank/DDBJ whole genome shotgun (WGS) entry which is preliminary data.</text>
</comment>
<proteinExistence type="predicted"/>
<sequence length="69" mass="8176">MKQITIEKLKPGDQIFAFDWSLQKWIKCKVNQIEKYVITLENIEGNLKGFVFYEMPETLTNPDYYKQAG</sequence>
<accession>X1P2X1</accession>
<protein>
    <submittedName>
        <fullName evidence="1">Uncharacterized protein</fullName>
    </submittedName>
</protein>
<reference evidence="1" key="1">
    <citation type="journal article" date="2014" name="Front. Microbiol.">
        <title>High frequency of phylogenetically diverse reductive dehalogenase-homologous genes in deep subseafloor sedimentary metagenomes.</title>
        <authorList>
            <person name="Kawai M."/>
            <person name="Futagami T."/>
            <person name="Toyoda A."/>
            <person name="Takaki Y."/>
            <person name="Nishi S."/>
            <person name="Hori S."/>
            <person name="Arai W."/>
            <person name="Tsubouchi T."/>
            <person name="Morono Y."/>
            <person name="Uchiyama I."/>
            <person name="Ito T."/>
            <person name="Fujiyama A."/>
            <person name="Inagaki F."/>
            <person name="Takami H."/>
        </authorList>
    </citation>
    <scope>NUCLEOTIDE SEQUENCE</scope>
    <source>
        <strain evidence="1">Expedition CK06-06</strain>
    </source>
</reference>
<evidence type="ECO:0000313" key="1">
    <source>
        <dbReference type="EMBL" id="GAI36786.1"/>
    </source>
</evidence>
<dbReference type="AlphaFoldDB" id="X1P2X1"/>
<dbReference type="EMBL" id="BARV01031360">
    <property type="protein sequence ID" value="GAI36786.1"/>
    <property type="molecule type" value="Genomic_DNA"/>
</dbReference>
<gene>
    <name evidence="1" type="ORF">S06H3_49644</name>
</gene>
<name>X1P2X1_9ZZZZ</name>
<organism evidence="1">
    <name type="scientific">marine sediment metagenome</name>
    <dbReference type="NCBI Taxonomy" id="412755"/>
    <lineage>
        <taxon>unclassified sequences</taxon>
        <taxon>metagenomes</taxon>
        <taxon>ecological metagenomes</taxon>
    </lineage>
</organism>